<evidence type="ECO:0000256" key="1">
    <source>
        <dbReference type="ARBA" id="ARBA00004141"/>
    </source>
</evidence>
<keyword evidence="3" id="KW-0813">Transport</keyword>
<keyword evidence="4 8" id="KW-0812">Transmembrane</keyword>
<reference evidence="11" key="2">
    <citation type="submission" date="2009-11" db="EMBL/GenBank/DDBJ databases">
        <title>The Genome Sequence of Allomyces macrogynus strain ATCC 38327.</title>
        <authorList>
            <consortium name="The Broad Institute Genome Sequencing Platform"/>
            <person name="Russ C."/>
            <person name="Cuomo C."/>
            <person name="Shea T."/>
            <person name="Young S.K."/>
            <person name="Zeng Q."/>
            <person name="Koehrsen M."/>
            <person name="Haas B."/>
            <person name="Borodovsky M."/>
            <person name="Guigo R."/>
            <person name="Alvarado L."/>
            <person name="Berlin A."/>
            <person name="Borenstein D."/>
            <person name="Chen Z."/>
            <person name="Engels R."/>
            <person name="Freedman E."/>
            <person name="Gellesch M."/>
            <person name="Goldberg J."/>
            <person name="Griggs A."/>
            <person name="Gujja S."/>
            <person name="Heiman D."/>
            <person name="Hepburn T."/>
            <person name="Howarth C."/>
            <person name="Jen D."/>
            <person name="Larson L."/>
            <person name="Lewis B."/>
            <person name="Mehta T."/>
            <person name="Park D."/>
            <person name="Pearson M."/>
            <person name="Roberts A."/>
            <person name="Saif S."/>
            <person name="Shenoy N."/>
            <person name="Sisk P."/>
            <person name="Stolte C."/>
            <person name="Sykes S."/>
            <person name="Walk T."/>
            <person name="White J."/>
            <person name="Yandava C."/>
            <person name="Burger G."/>
            <person name="Gray M.W."/>
            <person name="Holland P.W.H."/>
            <person name="King N."/>
            <person name="Lang F.B.F."/>
            <person name="Roger A.J."/>
            <person name="Ruiz-Trillo I."/>
            <person name="Lander E."/>
            <person name="Nusbaum C."/>
        </authorList>
    </citation>
    <scope>NUCLEOTIDE SEQUENCE [LARGE SCALE GENOMIC DNA]</scope>
    <source>
        <strain evidence="11">ATCC 38327</strain>
    </source>
</reference>
<dbReference type="STRING" id="578462.A0A0L0T7I4"/>
<dbReference type="eggNOG" id="KOG3764">
    <property type="taxonomic scope" value="Eukaryota"/>
</dbReference>
<dbReference type="PRINTS" id="PR01035">
    <property type="entry name" value="TCRTETA"/>
</dbReference>
<evidence type="ECO:0000313" key="10">
    <source>
        <dbReference type="EMBL" id="KNE70504.1"/>
    </source>
</evidence>
<dbReference type="PANTHER" id="PTHR23506:SF23">
    <property type="entry name" value="GH10249P"/>
    <property type="match status" value="1"/>
</dbReference>
<dbReference type="CDD" id="cd17325">
    <property type="entry name" value="MFS_MdtG_SLC18_like"/>
    <property type="match status" value="1"/>
</dbReference>
<dbReference type="AlphaFoldDB" id="A0A0L0T7I4"/>
<comment type="similarity">
    <text evidence="2">Belongs to the major facilitator superfamily. Vesicular transporter family.</text>
</comment>
<evidence type="ECO:0000256" key="5">
    <source>
        <dbReference type="ARBA" id="ARBA00022989"/>
    </source>
</evidence>
<dbReference type="PROSITE" id="PS50850">
    <property type="entry name" value="MFS"/>
    <property type="match status" value="1"/>
</dbReference>
<sequence>MSVAAQTPGHGYGTIAETVRPDPSVPSSYDQPDTQESLASAASSASARSSSVTLAASNLPWYMRRTTIAVLVGFSLFVDMIVYGIVVPILPTIAQERLHMDEAELGFLFGSYALGLLLATPPIAYLSDRYRNRKWPMFFGLAGLGTTTLMFAHAESYWTLLAARIMQGFAAGAPWTVGLSLLADVYPADQLGSVMGPVLSCYHAGFLAGPLVGGWIFELFSYTAPFYFCAALVGANLLLRLVVDESIYLTPAAAACNASWTAGSPTLRPSTSSASTTVPEFAADEISALLPAAQRAAHPSAAPPMLSILSLLKGKPILLASLVTIVIGSIFAGLEPTLPVHLRNTYHLSPGAVGSVFISLIVPSMVTSTLAGIASDRIGGARVLVVGTLAMAIAAPLPALPGISLPATIAALCVFGGTQGIAMTPVLPAMARYVASKGSTSYAAVYGIFNLAYSAAILLGPTVAGVLLAEFGFAIEMAAFGGSLILLLVFLAWTGLGSF</sequence>
<feature type="transmembrane region" description="Helical" evidence="8">
    <location>
        <begin position="138"/>
        <end position="159"/>
    </location>
</feature>
<organism evidence="10 11">
    <name type="scientific">Allomyces macrogynus (strain ATCC 38327)</name>
    <name type="common">Allomyces javanicus var. macrogynus</name>
    <dbReference type="NCBI Taxonomy" id="578462"/>
    <lineage>
        <taxon>Eukaryota</taxon>
        <taxon>Fungi</taxon>
        <taxon>Fungi incertae sedis</taxon>
        <taxon>Blastocladiomycota</taxon>
        <taxon>Blastocladiomycetes</taxon>
        <taxon>Blastocladiales</taxon>
        <taxon>Blastocladiaceae</taxon>
        <taxon>Allomyces</taxon>
    </lineage>
</organism>
<feature type="domain" description="Major facilitator superfamily (MFS) profile" evidence="9">
    <location>
        <begin position="68"/>
        <end position="499"/>
    </location>
</feature>
<keyword evidence="11" id="KW-1185">Reference proteome</keyword>
<gene>
    <name evidence="10" type="ORF">AMAG_14628</name>
</gene>
<comment type="subcellular location">
    <subcellularLocation>
        <location evidence="1">Membrane</location>
        <topology evidence="1">Multi-pass membrane protein</topology>
    </subcellularLocation>
</comment>
<feature type="transmembrane region" description="Helical" evidence="8">
    <location>
        <begin position="409"/>
        <end position="431"/>
    </location>
</feature>
<dbReference type="InterPro" id="IPR020846">
    <property type="entry name" value="MFS_dom"/>
</dbReference>
<evidence type="ECO:0000256" key="2">
    <source>
        <dbReference type="ARBA" id="ARBA00006829"/>
    </source>
</evidence>
<dbReference type="GO" id="GO:0016020">
    <property type="term" value="C:membrane"/>
    <property type="evidence" value="ECO:0007669"/>
    <property type="project" value="UniProtKB-SubCell"/>
</dbReference>
<feature type="transmembrane region" description="Helical" evidence="8">
    <location>
        <begin position="165"/>
        <end position="186"/>
    </location>
</feature>
<evidence type="ECO:0000259" key="9">
    <source>
        <dbReference type="PROSITE" id="PS50850"/>
    </source>
</evidence>
<feature type="transmembrane region" description="Helical" evidence="8">
    <location>
        <begin position="105"/>
        <end position="126"/>
    </location>
</feature>
<feature type="transmembrane region" description="Helical" evidence="8">
    <location>
        <begin position="354"/>
        <end position="374"/>
    </location>
</feature>
<dbReference type="VEuPathDB" id="FungiDB:AMAG_14628"/>
<evidence type="ECO:0000256" key="6">
    <source>
        <dbReference type="ARBA" id="ARBA00023136"/>
    </source>
</evidence>
<proteinExistence type="inferred from homology"/>
<evidence type="ECO:0000313" key="11">
    <source>
        <dbReference type="Proteomes" id="UP000054350"/>
    </source>
</evidence>
<evidence type="ECO:0000256" key="4">
    <source>
        <dbReference type="ARBA" id="ARBA00022692"/>
    </source>
</evidence>
<dbReference type="Pfam" id="PF07690">
    <property type="entry name" value="MFS_1"/>
    <property type="match status" value="1"/>
</dbReference>
<name>A0A0L0T7I4_ALLM3</name>
<feature type="transmembrane region" description="Helical" evidence="8">
    <location>
        <begin position="443"/>
        <end position="467"/>
    </location>
</feature>
<dbReference type="GO" id="GO:0022857">
    <property type="term" value="F:transmembrane transporter activity"/>
    <property type="evidence" value="ECO:0007669"/>
    <property type="project" value="InterPro"/>
</dbReference>
<evidence type="ECO:0000256" key="7">
    <source>
        <dbReference type="SAM" id="MobiDB-lite"/>
    </source>
</evidence>
<dbReference type="OrthoDB" id="5086884at2759"/>
<keyword evidence="5 8" id="KW-1133">Transmembrane helix</keyword>
<dbReference type="InterPro" id="IPR001958">
    <property type="entry name" value="Tet-R_TetA/multi-R_MdtG-like"/>
</dbReference>
<evidence type="ECO:0000256" key="3">
    <source>
        <dbReference type="ARBA" id="ARBA00022448"/>
    </source>
</evidence>
<feature type="region of interest" description="Disordered" evidence="7">
    <location>
        <begin position="1"/>
        <end position="42"/>
    </location>
</feature>
<dbReference type="Proteomes" id="UP000054350">
    <property type="component" value="Unassembled WGS sequence"/>
</dbReference>
<feature type="transmembrane region" description="Helical" evidence="8">
    <location>
        <begin position="317"/>
        <end position="334"/>
    </location>
</feature>
<accession>A0A0L0T7I4</accession>
<evidence type="ECO:0000256" key="8">
    <source>
        <dbReference type="SAM" id="Phobius"/>
    </source>
</evidence>
<feature type="transmembrane region" description="Helical" evidence="8">
    <location>
        <begin position="68"/>
        <end position="93"/>
    </location>
</feature>
<feature type="transmembrane region" description="Helical" evidence="8">
    <location>
        <begin position="223"/>
        <end position="243"/>
    </location>
</feature>
<reference evidence="10 11" key="1">
    <citation type="submission" date="2009-11" db="EMBL/GenBank/DDBJ databases">
        <title>Annotation of Allomyces macrogynus ATCC 38327.</title>
        <authorList>
            <consortium name="The Broad Institute Genome Sequencing Platform"/>
            <person name="Russ C."/>
            <person name="Cuomo C."/>
            <person name="Burger G."/>
            <person name="Gray M.W."/>
            <person name="Holland P.W.H."/>
            <person name="King N."/>
            <person name="Lang F.B.F."/>
            <person name="Roger A.J."/>
            <person name="Ruiz-Trillo I."/>
            <person name="Young S.K."/>
            <person name="Zeng Q."/>
            <person name="Gargeya S."/>
            <person name="Fitzgerald M."/>
            <person name="Haas B."/>
            <person name="Abouelleil A."/>
            <person name="Alvarado L."/>
            <person name="Arachchi H.M."/>
            <person name="Berlin A."/>
            <person name="Chapman S.B."/>
            <person name="Gearin G."/>
            <person name="Goldberg J."/>
            <person name="Griggs A."/>
            <person name="Gujja S."/>
            <person name="Hansen M."/>
            <person name="Heiman D."/>
            <person name="Howarth C."/>
            <person name="Larimer J."/>
            <person name="Lui A."/>
            <person name="MacDonald P.J.P."/>
            <person name="McCowen C."/>
            <person name="Montmayeur A."/>
            <person name="Murphy C."/>
            <person name="Neiman D."/>
            <person name="Pearson M."/>
            <person name="Priest M."/>
            <person name="Roberts A."/>
            <person name="Saif S."/>
            <person name="Shea T."/>
            <person name="Sisk P."/>
            <person name="Stolte C."/>
            <person name="Sykes S."/>
            <person name="Wortman J."/>
            <person name="Nusbaum C."/>
            <person name="Birren B."/>
        </authorList>
    </citation>
    <scope>NUCLEOTIDE SEQUENCE [LARGE SCALE GENOMIC DNA]</scope>
    <source>
        <strain evidence="10 11">ATCC 38327</strain>
    </source>
</reference>
<dbReference type="InterPro" id="IPR011701">
    <property type="entry name" value="MFS"/>
</dbReference>
<dbReference type="PANTHER" id="PTHR23506">
    <property type="entry name" value="GH10249P"/>
    <property type="match status" value="1"/>
</dbReference>
<dbReference type="OMA" id="GSTIMFW"/>
<feature type="compositionally biased region" description="Polar residues" evidence="7">
    <location>
        <begin position="25"/>
        <end position="36"/>
    </location>
</feature>
<dbReference type="EMBL" id="GG745366">
    <property type="protein sequence ID" value="KNE70504.1"/>
    <property type="molecule type" value="Genomic_DNA"/>
</dbReference>
<dbReference type="Gene3D" id="1.20.1250.20">
    <property type="entry name" value="MFS general substrate transporter like domains"/>
    <property type="match status" value="2"/>
</dbReference>
<dbReference type="InterPro" id="IPR036259">
    <property type="entry name" value="MFS_trans_sf"/>
</dbReference>
<feature type="transmembrane region" description="Helical" evidence="8">
    <location>
        <begin position="473"/>
        <end position="496"/>
    </location>
</feature>
<dbReference type="InterPro" id="IPR050930">
    <property type="entry name" value="MFS_Vesicular_Transporter"/>
</dbReference>
<keyword evidence="6 8" id="KW-0472">Membrane</keyword>
<feature type="transmembrane region" description="Helical" evidence="8">
    <location>
        <begin position="198"/>
        <end position="217"/>
    </location>
</feature>
<dbReference type="SUPFAM" id="SSF103473">
    <property type="entry name" value="MFS general substrate transporter"/>
    <property type="match status" value="1"/>
</dbReference>
<protein>
    <submittedName>
        <fullName evidence="10">Multidrug resistance protein</fullName>
    </submittedName>
</protein>
<feature type="transmembrane region" description="Helical" evidence="8">
    <location>
        <begin position="381"/>
        <end position="403"/>
    </location>
</feature>